<dbReference type="EMBL" id="BQXS01011591">
    <property type="protein sequence ID" value="GKT14426.1"/>
    <property type="molecule type" value="Genomic_DNA"/>
</dbReference>
<feature type="compositionally biased region" description="Acidic residues" evidence="4">
    <location>
        <begin position="533"/>
        <end position="549"/>
    </location>
</feature>
<dbReference type="InterPro" id="IPR024977">
    <property type="entry name" value="Apc4-like_WD40_dom"/>
</dbReference>
<keyword evidence="7" id="KW-1185">Reference proteome</keyword>
<feature type="compositionally biased region" description="Basic and acidic residues" evidence="4">
    <location>
        <begin position="358"/>
        <end position="376"/>
    </location>
</feature>
<feature type="compositionally biased region" description="Basic and acidic residues" evidence="4">
    <location>
        <begin position="523"/>
        <end position="532"/>
    </location>
</feature>
<dbReference type="InterPro" id="IPR015943">
    <property type="entry name" value="WD40/YVTN_repeat-like_dom_sf"/>
</dbReference>
<dbReference type="InterPro" id="IPR036322">
    <property type="entry name" value="WD40_repeat_dom_sf"/>
</dbReference>
<feature type="repeat" description="WD" evidence="3">
    <location>
        <begin position="108"/>
        <end position="149"/>
    </location>
</feature>
<evidence type="ECO:0000256" key="2">
    <source>
        <dbReference type="ARBA" id="ARBA00022737"/>
    </source>
</evidence>
<dbReference type="PROSITE" id="PS00678">
    <property type="entry name" value="WD_REPEATS_1"/>
    <property type="match status" value="1"/>
</dbReference>
<dbReference type="Gene3D" id="2.130.10.10">
    <property type="entry name" value="YVTN repeat-like/Quinoprotein amine dehydrogenase"/>
    <property type="match status" value="1"/>
</dbReference>
<dbReference type="PROSITE" id="PS50082">
    <property type="entry name" value="WD_REPEATS_2"/>
    <property type="match status" value="1"/>
</dbReference>
<dbReference type="Pfam" id="PF00400">
    <property type="entry name" value="WD40"/>
    <property type="match status" value="2"/>
</dbReference>
<evidence type="ECO:0000256" key="3">
    <source>
        <dbReference type="PROSITE-ProRule" id="PRU00221"/>
    </source>
</evidence>
<dbReference type="Pfam" id="PF12894">
    <property type="entry name" value="ANAPC4_WD40"/>
    <property type="match status" value="1"/>
</dbReference>
<organism evidence="6 7">
    <name type="scientific">Aduncisulcus paluster</name>
    <dbReference type="NCBI Taxonomy" id="2918883"/>
    <lineage>
        <taxon>Eukaryota</taxon>
        <taxon>Metamonada</taxon>
        <taxon>Carpediemonas-like organisms</taxon>
        <taxon>Aduncisulcus</taxon>
    </lineage>
</organism>
<dbReference type="SMART" id="SM00320">
    <property type="entry name" value="WD40"/>
    <property type="match status" value="6"/>
</dbReference>
<gene>
    <name evidence="6" type="ORF">ADUPG1_010483</name>
</gene>
<reference evidence="6" key="1">
    <citation type="submission" date="2022-03" db="EMBL/GenBank/DDBJ databases">
        <title>Draft genome sequence of Aduncisulcus paluster, a free-living microaerophilic Fornicata.</title>
        <authorList>
            <person name="Yuyama I."/>
            <person name="Kume K."/>
            <person name="Tamura T."/>
            <person name="Inagaki Y."/>
            <person name="Hashimoto T."/>
        </authorList>
    </citation>
    <scope>NUCLEOTIDE SEQUENCE</scope>
    <source>
        <strain evidence="6">NY0171</strain>
    </source>
</reference>
<dbReference type="PANTHER" id="PTHR19853:SF0">
    <property type="entry name" value="WD REPEAT-CONTAINING PROTEIN 3"/>
    <property type="match status" value="1"/>
</dbReference>
<feature type="region of interest" description="Disordered" evidence="4">
    <location>
        <begin position="342"/>
        <end position="380"/>
    </location>
</feature>
<dbReference type="InterPro" id="IPR051570">
    <property type="entry name" value="TBC1_cilium_biogenesis"/>
</dbReference>
<evidence type="ECO:0000256" key="4">
    <source>
        <dbReference type="SAM" id="MobiDB-lite"/>
    </source>
</evidence>
<evidence type="ECO:0000313" key="6">
    <source>
        <dbReference type="EMBL" id="GKT14426.1"/>
    </source>
</evidence>
<name>A0ABQ5JRK6_9EUKA</name>
<evidence type="ECO:0000259" key="5">
    <source>
        <dbReference type="Pfam" id="PF12894"/>
    </source>
</evidence>
<evidence type="ECO:0000256" key="1">
    <source>
        <dbReference type="ARBA" id="ARBA00022574"/>
    </source>
</evidence>
<accession>A0ABQ5JRK6</accession>
<feature type="compositionally biased region" description="Basic residues" evidence="4">
    <location>
        <begin position="343"/>
        <end position="357"/>
    </location>
</feature>
<dbReference type="InterPro" id="IPR019775">
    <property type="entry name" value="WD40_repeat_CS"/>
</dbReference>
<dbReference type="InterPro" id="IPR001680">
    <property type="entry name" value="WD40_rpt"/>
</dbReference>
<proteinExistence type="predicted"/>
<feature type="compositionally biased region" description="Low complexity" evidence="4">
    <location>
        <begin position="243"/>
        <end position="253"/>
    </location>
</feature>
<dbReference type="SUPFAM" id="SSF50978">
    <property type="entry name" value="WD40 repeat-like"/>
    <property type="match status" value="1"/>
</dbReference>
<feature type="region of interest" description="Disordered" evidence="4">
    <location>
        <begin position="243"/>
        <end position="269"/>
    </location>
</feature>
<evidence type="ECO:0000313" key="7">
    <source>
        <dbReference type="Proteomes" id="UP001057375"/>
    </source>
</evidence>
<keyword evidence="1 3" id="KW-0853">WD repeat</keyword>
<feature type="region of interest" description="Disordered" evidence="4">
    <location>
        <begin position="523"/>
        <end position="553"/>
    </location>
</feature>
<dbReference type="Proteomes" id="UP001057375">
    <property type="component" value="Unassembled WGS sequence"/>
</dbReference>
<feature type="domain" description="Anaphase-promoting complex subunit 4-like WD40" evidence="5">
    <location>
        <begin position="81"/>
        <end position="121"/>
    </location>
</feature>
<sequence>MNRTYLRYVPDGILGLINSKSDILYDGSGKFIYSAAYENIHQFNIKTGKLMNIFKAFPQEQHGTITEAPPYITKMVQSPNNHHIIAVGYSDGSIRIFDTDEGIVTHDFRGHSAQISVLAFTNRRDDPLSSPATILISCSYDTTICMWDLVSQHGLFRLAGHTSPIICGTCIGSSKRRFFITACKNGLVKVWDMEDQRCIQAVVGHRGAIMGMVTIDDGNTLITACTDGYLRIIRIDESKLSLKSSGSHSSSLSTVSGQKKHSSGSIADSTMKTSTNIADTLDMSDHFSIASLVSAPIELQELTHSRSLRSITFDSLSDVLYVNSGRDIEVWKVNSLKNAINSAKKRERRRNKKKKQRLEKEQEEKELEEIKGEQKELSLSSSASTSASTSTFTLQCSDFLTSSFFFRCDDPICSITCNPHPTNVSRPQVACSHSNNTISSHSINISSLTSSELYVLNHTHTHTLRDVCVTKDGSVCVCISEDEIVAWHTKTQKLARKVTINIRREKAKRRRQGYGSIFNKEEYSRRKGHREEEEGEGEREEEEEEEEEILSPLTCVKMVDEGNRMCVCGCE</sequence>
<keyword evidence="2" id="KW-0677">Repeat</keyword>
<dbReference type="PANTHER" id="PTHR19853">
    <property type="entry name" value="WD REPEAT CONTAINING PROTEIN 3 WDR3"/>
    <property type="match status" value="1"/>
</dbReference>
<comment type="caution">
    <text evidence="6">The sequence shown here is derived from an EMBL/GenBank/DDBJ whole genome shotgun (WGS) entry which is preliminary data.</text>
</comment>
<protein>
    <recommendedName>
        <fullName evidence="5">Anaphase-promoting complex subunit 4-like WD40 domain-containing protein</fullName>
    </recommendedName>
</protein>
<feature type="non-terminal residue" evidence="6">
    <location>
        <position position="571"/>
    </location>
</feature>